<evidence type="ECO:0000313" key="2">
    <source>
        <dbReference type="Proteomes" id="UP000002146"/>
    </source>
</evidence>
<dbReference type="eggNOG" id="arCOG04005">
    <property type="taxonomic scope" value="Archaea"/>
</dbReference>
<accession>A3CRR8</accession>
<dbReference type="HOGENOM" id="CLU_779908_0_0_2"/>
<keyword evidence="2" id="KW-1185">Reference proteome</keyword>
<reference evidence="1 2" key="1">
    <citation type="journal article" date="2009" name="Stand. Genomic Sci.">
        <title>Complete genome sequence of Methanoculleus marisnigri Romesser et al. 1981 type strain JR1.</title>
        <authorList>
            <person name="Anderson I.J."/>
            <person name="Sieprawska-Lupa M."/>
            <person name="Lapidus A."/>
            <person name="Nolan M."/>
            <person name="Copeland A."/>
            <person name="Glavina Del Rio T."/>
            <person name="Tice H."/>
            <person name="Dalin E."/>
            <person name="Barry K."/>
            <person name="Saunders E."/>
            <person name="Han C."/>
            <person name="Brettin T."/>
            <person name="Detter J.C."/>
            <person name="Bruce D."/>
            <person name="Mikhailova N."/>
            <person name="Pitluck S."/>
            <person name="Hauser L."/>
            <person name="Land M."/>
            <person name="Lucas S."/>
            <person name="Richardson P."/>
            <person name="Whitman W.B."/>
            <person name="Kyrpides N.C."/>
        </authorList>
    </citation>
    <scope>NUCLEOTIDE SEQUENCE [LARGE SCALE GENOMIC DNA]</scope>
    <source>
        <strain evidence="2">ATCC 35101 / DSM 1498 / JR1</strain>
    </source>
</reference>
<evidence type="ECO:0008006" key="3">
    <source>
        <dbReference type="Google" id="ProtNLM"/>
    </source>
</evidence>
<dbReference type="AlphaFoldDB" id="A3CRR8"/>
<dbReference type="Gene3D" id="1.10.575.10">
    <property type="entry name" value="P1 Nuclease"/>
    <property type="match status" value="1"/>
</dbReference>
<gene>
    <name evidence="1" type="ordered locus">Memar_0133</name>
</gene>
<dbReference type="STRING" id="368407.Memar_0133"/>
<organism evidence="1 2">
    <name type="scientific">Methanoculleus marisnigri (strain ATCC 35101 / DSM 1498 / JR1)</name>
    <dbReference type="NCBI Taxonomy" id="368407"/>
    <lineage>
        <taxon>Archaea</taxon>
        <taxon>Methanobacteriati</taxon>
        <taxon>Methanobacteriota</taxon>
        <taxon>Stenosarchaea group</taxon>
        <taxon>Methanomicrobia</taxon>
        <taxon>Methanomicrobiales</taxon>
        <taxon>Methanomicrobiaceae</taxon>
        <taxon>Methanoculleus</taxon>
    </lineage>
</organism>
<sequence>MYAFRVLKMCASSASWKESRRTIMNELRRIGRISILLGVLLCVALISTASAGEVTLERSFLQDEAALDHYAHLSPDEQTIVLKALEETYSESKFEETTAELKKIWDGTSALEETEKRELLASVIASVFTYYCPDTSRQISPMWGGAIGENPDGVHNALAGIAGQKRGWGYSQTKILDANSRDPDTWGLEQMVEHYLDGAPFFSNAPDKCSYYANEARTQMRSNPYSESAWRCLSWSMHYMSDLSMPWHTQGVADPAQLATHTLYEGYVQEKFTDPEYGFKAALVSAPNTWVVISDPASSARSLASYSSARYSGLQLKIVTIPFGWGEDDWVKSTTKDLLKEGLKYNMGLVEYATH</sequence>
<name>A3CRR8_METMJ</name>
<dbReference type="InterPro" id="IPR008947">
    <property type="entry name" value="PLipase_C/P1_nuclease_dom_sf"/>
</dbReference>
<dbReference type="EMBL" id="CP000562">
    <property type="protein sequence ID" value="ABN56068.1"/>
    <property type="molecule type" value="Genomic_DNA"/>
</dbReference>
<proteinExistence type="predicted"/>
<dbReference type="KEGG" id="mem:Memar_0133"/>
<dbReference type="Proteomes" id="UP000002146">
    <property type="component" value="Chromosome"/>
</dbReference>
<dbReference type="GO" id="GO:0016788">
    <property type="term" value="F:hydrolase activity, acting on ester bonds"/>
    <property type="evidence" value="ECO:0007669"/>
    <property type="project" value="InterPro"/>
</dbReference>
<dbReference type="SUPFAM" id="SSF48537">
    <property type="entry name" value="Phospholipase C/P1 nuclease"/>
    <property type="match status" value="1"/>
</dbReference>
<protein>
    <recommendedName>
        <fullName evidence="3">Phospholipase C</fullName>
    </recommendedName>
</protein>
<evidence type="ECO:0000313" key="1">
    <source>
        <dbReference type="EMBL" id="ABN56068.1"/>
    </source>
</evidence>